<sequence length="130" mass="13951">MSAAEPEREPEEEPNVTTARHTRACCTCESCCRLGFDLSILTGCCADLQRCHSTGTPTRLPIPTAAASLCDFLNLCSLSVRHSQSPSVTPPPSQKPGMKKIATLLKNPFYPLTPLHTSSSPSELPAPSQK</sequence>
<dbReference type="Proteomes" id="UP000694892">
    <property type="component" value="Chromosome 4L"/>
</dbReference>
<accession>A0A974HNC1</accession>
<evidence type="ECO:0000313" key="2">
    <source>
        <dbReference type="Proteomes" id="UP000694892"/>
    </source>
</evidence>
<dbReference type="EMBL" id="CM004472">
    <property type="protein sequence ID" value="OCT83928.1"/>
    <property type="molecule type" value="Genomic_DNA"/>
</dbReference>
<organism evidence="1 2">
    <name type="scientific">Xenopus laevis</name>
    <name type="common">African clawed frog</name>
    <dbReference type="NCBI Taxonomy" id="8355"/>
    <lineage>
        <taxon>Eukaryota</taxon>
        <taxon>Metazoa</taxon>
        <taxon>Chordata</taxon>
        <taxon>Craniata</taxon>
        <taxon>Vertebrata</taxon>
        <taxon>Euteleostomi</taxon>
        <taxon>Amphibia</taxon>
        <taxon>Batrachia</taxon>
        <taxon>Anura</taxon>
        <taxon>Pipoidea</taxon>
        <taxon>Pipidae</taxon>
        <taxon>Xenopodinae</taxon>
        <taxon>Xenopus</taxon>
        <taxon>Xenopus</taxon>
    </lineage>
</organism>
<reference evidence="2" key="1">
    <citation type="journal article" date="2016" name="Nature">
        <title>Genome evolution in the allotetraploid frog Xenopus laevis.</title>
        <authorList>
            <person name="Session A.M."/>
            <person name="Uno Y."/>
            <person name="Kwon T."/>
            <person name="Chapman J.A."/>
            <person name="Toyoda A."/>
            <person name="Takahashi S."/>
            <person name="Fukui A."/>
            <person name="Hikosaka A."/>
            <person name="Suzuki A."/>
            <person name="Kondo M."/>
            <person name="van Heeringen S.J."/>
            <person name="Quigley I."/>
            <person name="Heinz S."/>
            <person name="Ogino H."/>
            <person name="Ochi H."/>
            <person name="Hellsten U."/>
            <person name="Lyons J.B."/>
            <person name="Simakov O."/>
            <person name="Putnam N."/>
            <person name="Stites J."/>
            <person name="Kuroki Y."/>
            <person name="Tanaka T."/>
            <person name="Michiue T."/>
            <person name="Watanabe M."/>
            <person name="Bogdanovic O."/>
            <person name="Lister R."/>
            <person name="Georgiou G."/>
            <person name="Paranjpe S.S."/>
            <person name="van Kruijsbergen I."/>
            <person name="Shu S."/>
            <person name="Carlson J."/>
            <person name="Kinoshita T."/>
            <person name="Ohta Y."/>
            <person name="Mawaribuchi S."/>
            <person name="Jenkins J."/>
            <person name="Grimwood J."/>
            <person name="Schmutz J."/>
            <person name="Mitros T."/>
            <person name="Mozaffari S.V."/>
            <person name="Suzuki Y."/>
            <person name="Haramoto Y."/>
            <person name="Yamamoto T.S."/>
            <person name="Takagi C."/>
            <person name="Heald R."/>
            <person name="Miller K."/>
            <person name="Haudenschild C."/>
            <person name="Kitzman J."/>
            <person name="Nakayama T."/>
            <person name="Izutsu Y."/>
            <person name="Robert J."/>
            <person name="Fortriede J."/>
            <person name="Burns K."/>
            <person name="Lotay V."/>
            <person name="Karimi K."/>
            <person name="Yasuoka Y."/>
            <person name="Dichmann D.S."/>
            <person name="Flajnik M.F."/>
            <person name="Houston D.W."/>
            <person name="Shendure J."/>
            <person name="DuPasquier L."/>
            <person name="Vize P.D."/>
            <person name="Zorn A.M."/>
            <person name="Ito M."/>
            <person name="Marcotte E.M."/>
            <person name="Wallingford J.B."/>
            <person name="Ito Y."/>
            <person name="Asashima M."/>
            <person name="Ueno N."/>
            <person name="Matsuda Y."/>
            <person name="Veenstra G.J."/>
            <person name="Fujiyama A."/>
            <person name="Harland R.M."/>
            <person name="Taira M."/>
            <person name="Rokhsar D.S."/>
        </authorList>
    </citation>
    <scope>NUCLEOTIDE SEQUENCE [LARGE SCALE GENOMIC DNA]</scope>
    <source>
        <strain evidence="2">J</strain>
    </source>
</reference>
<gene>
    <name evidence="1" type="ORF">XELAEV_18022067mg</name>
</gene>
<proteinExistence type="predicted"/>
<dbReference type="AlphaFoldDB" id="A0A974HNC1"/>
<name>A0A974HNC1_XENLA</name>
<protein>
    <submittedName>
        <fullName evidence="1">Uncharacterized protein</fullName>
    </submittedName>
</protein>
<evidence type="ECO:0000313" key="1">
    <source>
        <dbReference type="EMBL" id="OCT83928.1"/>
    </source>
</evidence>